<sequence length="1581" mass="184032">MCYSRLLVRHHWFVLAFVICICMILTSIGFAFTQFPDFSDPRIGWGARGKGTIFSQLMVLRHASEKFRSAYELPLDTNELFGAFAQFFNVTVDNLDENTYRSDLLAKYDLWQKKNKNKPYNELFDYQNINETFYDHDTDEDEIPDYNDDDDENSQSLSIYKWHRNQHFDLKNRILKYVDDKVINISVYDFVKNLPQFNKTNYQSARLPFDLFRPYAYLLEEKYRGRAARLPFDLFRPYAYLLEEKYRGRAGRDGMIEFYMERTQSNDDILSLNHLRSICTWEKKFKQLLSVEHVPSLSLATFVALYSSKNDCELINSDDIEHFRTILHTCVPYYINGYMDIPLSDQFLNRVVLEHHSDYHTYQEQIKAIYPALRHTCFYKNITRFIFDHFIDEHFINELQHSKTNSKVSISMIYISNYKIIKYNRTRDQTMCLRRQPYSRKYCQERGCIDDFRNNFIEQSCLTEGPPIGNCEKYCHCKYQCLNETEQVILLTPNLKEKELVGFFGKYFLGKKQLSTYKDEFIKLIAFNLANVREKAAMAQIQKDMFLILMAAALIVGITVLYLRSIAIAFMIVVGAALSFGVSYFIYRVVYRIPIFPYMNLMSAFILIGIGCDDIFVFFDTWDQEKTEWLKKYQEKQQADNADIPLNIMNNHEIQSSNDKIKIKKPSSIFQSRKRSSLPPYDSEMIRKVLLNEEALVEIMSKTLKHAASSMFVTSFTTSAAFFTNMLTNISFVQVFGVFTGTCILLYFFITVTAIAAFAVIYEKYIINFTSRLFSICFTKNSNIPPTNSSPTLYHRFILVCKDFRNYIFGYLIPRAVIKLRYIFVLLFFVMGILGLIGVFYYPKLQVPSTQKVSFFLKDNPMELYEFSMKSQFNGYSKDESRMFAYPQVSFMFGIRDIDDGYLFDMNDRGTLHLMPVYLHQKNTQEFFKKFIADLGTRRDLFTTNTDLEKDFEAFYQLTTDNILITKIVDERTRLNASKTSHIDMIKYIRNTDAKLIGNLLSDTVQTIGYKIENDKSDQDDYFDRKTEKINMTIYRISNYQLKSTLNPVIDYSNYRKIFNKTLEKVYKEQIERSYNVNEIRNYLNGSVRDKLTEDYHRLALKTAMQCLTGAAGASNMPADFCDRQLTQQRSINWAVLPDKPSPIDGSVRPFAVIITIRGTHNRTNYESYNTYYMKVKNFFDPYIKQHAPEHLQHAWFSSPGFAFYGIQRELLVGSFYSLIASLGIALLILFLTSGNLFIALYALLTITFAIADGVAIFAILEWELGIVEAIIVIMAVGLSVDFVVHFGVGYIHTNPIDIDNERKKVQNRYLSATSESNDDNNNENDYKINTCCLLYKEQQAEREARVKESVSRVGSAVFMAAFTTFAAGFSMTLSSLSAFRQMGQFLMTIMSTSWIFATFFFLPLCATIGPVGFSPKQLQRLYTRFQGLDKRKPPSGYLTREDLLEIREVALNPLGQRLVDVMIQDHGNANRIDFRQFAAILARFRRGKPTNELNAKEKKLLFLFSMYDRNHDSEIDRNELLDILKLMVGGNIHDEQLGTIADHTIEELDADGDLTITFEEFCKTLENIDVDEKMSMKFLN</sequence>
<evidence type="ECO:0000256" key="3">
    <source>
        <dbReference type="ARBA" id="ARBA00022989"/>
    </source>
</evidence>
<dbReference type="Proteomes" id="UP000663845">
    <property type="component" value="Unassembled WGS sequence"/>
</dbReference>
<dbReference type="Pfam" id="PF02460">
    <property type="entry name" value="Patched"/>
    <property type="match status" value="1"/>
</dbReference>
<dbReference type="PROSITE" id="PS50222">
    <property type="entry name" value="EF_HAND_2"/>
    <property type="match status" value="2"/>
</dbReference>
<protein>
    <submittedName>
        <fullName evidence="10">Uncharacterized protein</fullName>
    </submittedName>
</protein>
<evidence type="ECO:0000313" key="10">
    <source>
        <dbReference type="EMBL" id="CAF1447364.1"/>
    </source>
</evidence>
<feature type="transmembrane region" description="Helical" evidence="7">
    <location>
        <begin position="738"/>
        <end position="762"/>
    </location>
</feature>
<dbReference type="PANTHER" id="PTHR45951">
    <property type="entry name" value="PROTEIN DISPATCHED-RELATED"/>
    <property type="match status" value="1"/>
</dbReference>
<dbReference type="GO" id="GO:0022857">
    <property type="term" value="F:transmembrane transporter activity"/>
    <property type="evidence" value="ECO:0007669"/>
    <property type="project" value="TreeGrafter"/>
</dbReference>
<dbReference type="EMBL" id="CAJNOG010001481">
    <property type="protein sequence ID" value="CAF1447364.1"/>
    <property type="molecule type" value="Genomic_DNA"/>
</dbReference>
<dbReference type="Gene3D" id="1.20.1640.10">
    <property type="entry name" value="Multidrug efflux transporter AcrB transmembrane domain"/>
    <property type="match status" value="2"/>
</dbReference>
<proteinExistence type="inferred from homology"/>
<dbReference type="Pfam" id="PF13499">
    <property type="entry name" value="EF-hand_7"/>
    <property type="match status" value="1"/>
</dbReference>
<evidence type="ECO:0000256" key="6">
    <source>
        <dbReference type="ARBA" id="ARBA00038046"/>
    </source>
</evidence>
<feature type="transmembrane region" description="Helical" evidence="7">
    <location>
        <begin position="568"/>
        <end position="587"/>
    </location>
</feature>
<feature type="transmembrane region" description="Helical" evidence="7">
    <location>
        <begin position="710"/>
        <end position="732"/>
    </location>
</feature>
<organism evidence="10 11">
    <name type="scientific">Adineta steineri</name>
    <dbReference type="NCBI Taxonomy" id="433720"/>
    <lineage>
        <taxon>Eukaryota</taxon>
        <taxon>Metazoa</taxon>
        <taxon>Spiralia</taxon>
        <taxon>Gnathifera</taxon>
        <taxon>Rotifera</taxon>
        <taxon>Eurotatoria</taxon>
        <taxon>Bdelloidea</taxon>
        <taxon>Adinetida</taxon>
        <taxon>Adinetidae</taxon>
        <taxon>Adineta</taxon>
    </lineage>
</organism>
<dbReference type="InterPro" id="IPR000731">
    <property type="entry name" value="SSD"/>
</dbReference>
<dbReference type="PANTHER" id="PTHR45951:SF3">
    <property type="entry name" value="PROTEIN DISPATCHED"/>
    <property type="match status" value="1"/>
</dbReference>
<dbReference type="SUPFAM" id="SSF82866">
    <property type="entry name" value="Multidrug efflux transporter AcrB transmembrane domain"/>
    <property type="match status" value="2"/>
</dbReference>
<dbReference type="InterPro" id="IPR003392">
    <property type="entry name" value="PTHD_SSD"/>
</dbReference>
<name>A0A815PCH5_9BILA</name>
<keyword evidence="3 7" id="KW-1133">Transmembrane helix</keyword>
<dbReference type="SMART" id="SM00054">
    <property type="entry name" value="EFh"/>
    <property type="match status" value="2"/>
</dbReference>
<evidence type="ECO:0000256" key="2">
    <source>
        <dbReference type="ARBA" id="ARBA00022692"/>
    </source>
</evidence>
<feature type="domain" description="EF-hand" evidence="9">
    <location>
        <begin position="1537"/>
        <end position="1572"/>
    </location>
</feature>
<evidence type="ECO:0000256" key="5">
    <source>
        <dbReference type="ARBA" id="ARBA00023180"/>
    </source>
</evidence>
<feature type="transmembrane region" description="Helical" evidence="7">
    <location>
        <begin position="1267"/>
        <end position="1289"/>
    </location>
</feature>
<dbReference type="InterPro" id="IPR052081">
    <property type="entry name" value="Dispatched_Hh_regulator"/>
</dbReference>
<feature type="transmembrane region" description="Helical" evidence="7">
    <location>
        <begin position="12"/>
        <end position="32"/>
    </location>
</feature>
<keyword evidence="2 7" id="KW-0812">Transmembrane</keyword>
<evidence type="ECO:0000259" key="8">
    <source>
        <dbReference type="PROSITE" id="PS50156"/>
    </source>
</evidence>
<dbReference type="CDD" id="cd00051">
    <property type="entry name" value="EFh"/>
    <property type="match status" value="1"/>
</dbReference>
<dbReference type="InterPro" id="IPR011992">
    <property type="entry name" value="EF-hand-dom_pair"/>
</dbReference>
<feature type="transmembrane region" description="Helical" evidence="7">
    <location>
        <begin position="1354"/>
        <end position="1374"/>
    </location>
</feature>
<dbReference type="InterPro" id="IPR002048">
    <property type="entry name" value="EF_hand_dom"/>
</dbReference>
<feature type="transmembrane region" description="Helical" evidence="7">
    <location>
        <begin position="545"/>
        <end position="563"/>
    </location>
</feature>
<feature type="transmembrane region" description="Helical" evidence="7">
    <location>
        <begin position="1211"/>
        <end position="1232"/>
    </location>
</feature>
<feature type="domain" description="SSD" evidence="8">
    <location>
        <begin position="563"/>
        <end position="761"/>
    </location>
</feature>
<feature type="transmembrane region" description="Helical" evidence="7">
    <location>
        <begin position="1239"/>
        <end position="1261"/>
    </location>
</feature>
<dbReference type="GO" id="GO:0016020">
    <property type="term" value="C:membrane"/>
    <property type="evidence" value="ECO:0007669"/>
    <property type="project" value="UniProtKB-SubCell"/>
</dbReference>
<evidence type="ECO:0000256" key="4">
    <source>
        <dbReference type="ARBA" id="ARBA00023136"/>
    </source>
</evidence>
<evidence type="ECO:0000313" key="11">
    <source>
        <dbReference type="Proteomes" id="UP000663845"/>
    </source>
</evidence>
<feature type="transmembrane region" description="Helical" evidence="7">
    <location>
        <begin position="599"/>
        <end position="622"/>
    </location>
</feature>
<comment type="caution">
    <text evidence="10">The sequence shown here is derived from an EMBL/GenBank/DDBJ whole genome shotgun (WGS) entry which is preliminary data.</text>
</comment>
<reference evidence="10" key="1">
    <citation type="submission" date="2021-02" db="EMBL/GenBank/DDBJ databases">
        <authorList>
            <person name="Nowell W R."/>
        </authorList>
    </citation>
    <scope>NUCLEOTIDE SEQUENCE</scope>
</reference>
<keyword evidence="4 7" id="KW-0472">Membrane</keyword>
<dbReference type="GO" id="GO:0005509">
    <property type="term" value="F:calcium ion binding"/>
    <property type="evidence" value="ECO:0007669"/>
    <property type="project" value="InterPro"/>
</dbReference>
<accession>A0A815PCH5</accession>
<keyword evidence="5" id="KW-0325">Glycoprotein</keyword>
<dbReference type="SUPFAM" id="SSF47473">
    <property type="entry name" value="EF-hand"/>
    <property type="match status" value="1"/>
</dbReference>
<feature type="transmembrane region" description="Helical" evidence="7">
    <location>
        <begin position="1394"/>
        <end position="1414"/>
    </location>
</feature>
<gene>
    <name evidence="10" type="ORF">JYZ213_LOCUS40479</name>
</gene>
<dbReference type="GO" id="GO:0007224">
    <property type="term" value="P:smoothened signaling pathway"/>
    <property type="evidence" value="ECO:0007669"/>
    <property type="project" value="TreeGrafter"/>
</dbReference>
<feature type="transmembrane region" description="Helical" evidence="7">
    <location>
        <begin position="822"/>
        <end position="842"/>
    </location>
</feature>
<evidence type="ECO:0000256" key="7">
    <source>
        <dbReference type="SAM" id="Phobius"/>
    </source>
</evidence>
<evidence type="ECO:0000259" key="9">
    <source>
        <dbReference type="PROSITE" id="PS50222"/>
    </source>
</evidence>
<dbReference type="Gene3D" id="1.10.238.10">
    <property type="entry name" value="EF-hand"/>
    <property type="match status" value="1"/>
</dbReference>
<comment type="similarity">
    <text evidence="6">Belongs to the dispatched family.</text>
</comment>
<comment type="subcellular location">
    <subcellularLocation>
        <location evidence="1">Membrane</location>
        <topology evidence="1">Multi-pass membrane protein</topology>
    </subcellularLocation>
</comment>
<dbReference type="PROSITE" id="PS50156">
    <property type="entry name" value="SSD"/>
    <property type="match status" value="1"/>
</dbReference>
<feature type="domain" description="EF-hand" evidence="9">
    <location>
        <begin position="1496"/>
        <end position="1531"/>
    </location>
</feature>
<evidence type="ECO:0000256" key="1">
    <source>
        <dbReference type="ARBA" id="ARBA00004141"/>
    </source>
</evidence>